<dbReference type="AlphaFoldDB" id="A0A420IU86"/>
<feature type="region of interest" description="Disordered" evidence="1">
    <location>
        <begin position="166"/>
        <end position="200"/>
    </location>
</feature>
<gene>
    <name evidence="2" type="ORF">GcM1_214045</name>
</gene>
<proteinExistence type="predicted"/>
<dbReference type="InterPro" id="IPR038966">
    <property type="entry name" value="TMA17"/>
</dbReference>
<comment type="caution">
    <text evidence="2">The sequence shown here is derived from an EMBL/GenBank/DDBJ whole genome shotgun (WGS) entry which is preliminary data.</text>
</comment>
<evidence type="ECO:0000256" key="1">
    <source>
        <dbReference type="SAM" id="MobiDB-lite"/>
    </source>
</evidence>
<dbReference type="EMBL" id="MCBS01021430">
    <property type="protein sequence ID" value="RKF78103.1"/>
    <property type="molecule type" value="Genomic_DNA"/>
</dbReference>
<dbReference type="Proteomes" id="UP000285326">
    <property type="component" value="Unassembled WGS sequence"/>
</dbReference>
<evidence type="ECO:0000313" key="2">
    <source>
        <dbReference type="EMBL" id="RKF78103.1"/>
    </source>
</evidence>
<feature type="compositionally biased region" description="Basic and acidic residues" evidence="1">
    <location>
        <begin position="166"/>
        <end position="176"/>
    </location>
</feature>
<feature type="compositionally biased region" description="Polar residues" evidence="1">
    <location>
        <begin position="182"/>
        <end position="198"/>
    </location>
</feature>
<name>A0A420IU86_9PEZI</name>
<dbReference type="PANTHER" id="PTHR40422:SF1">
    <property type="entry name" value="TRANSLATION MACHINERY-ASSOCIATED PROTEIN 17"/>
    <property type="match status" value="1"/>
</dbReference>
<sequence length="260" mass="29714">MARTSAAIEAGRGKKRTKRIDIPRLRSAKHPSVSSTQSNLKSDTGYISYYLQNQNDKFSYLRIPHMSDQALPISLDRFNEALQSLPAQALQLKEAELQNSIAHLNYSNEQLKPFALGHEESMNFQPDQDCVDALKENEIVIVRFRDRIELVRKELERRGINWSKFQGDKESRRETEEMNLPPNDSTNPNKIVSGTGKSNAWEDGTITTGRIVNGYLHQSPLESKKENQTLDINNYHEDDEFRKIANDQKTETTGDEGIHL</sequence>
<accession>A0A420IU86</accession>
<dbReference type="PANTHER" id="PTHR40422">
    <property type="entry name" value="TRANSLATION MACHINERY-ASSOCIATED PROTEIN 17"/>
    <property type="match status" value="1"/>
</dbReference>
<evidence type="ECO:0000313" key="3">
    <source>
        <dbReference type="Proteomes" id="UP000285326"/>
    </source>
</evidence>
<dbReference type="GO" id="GO:0070682">
    <property type="term" value="P:proteasome regulatory particle assembly"/>
    <property type="evidence" value="ECO:0007669"/>
    <property type="project" value="InterPro"/>
</dbReference>
<dbReference type="GO" id="GO:0030674">
    <property type="term" value="F:protein-macromolecule adaptor activity"/>
    <property type="evidence" value="ECO:0007669"/>
    <property type="project" value="TreeGrafter"/>
</dbReference>
<organism evidence="2 3">
    <name type="scientific">Golovinomyces cichoracearum</name>
    <dbReference type="NCBI Taxonomy" id="62708"/>
    <lineage>
        <taxon>Eukaryota</taxon>
        <taxon>Fungi</taxon>
        <taxon>Dikarya</taxon>
        <taxon>Ascomycota</taxon>
        <taxon>Pezizomycotina</taxon>
        <taxon>Leotiomycetes</taxon>
        <taxon>Erysiphales</taxon>
        <taxon>Erysiphaceae</taxon>
        <taxon>Golovinomyces</taxon>
    </lineage>
</organism>
<protein>
    <submittedName>
        <fullName evidence="2">Uncharacterized protein</fullName>
    </submittedName>
</protein>
<reference evidence="2 3" key="1">
    <citation type="journal article" date="2018" name="BMC Genomics">
        <title>Comparative genome analyses reveal sequence features reflecting distinct modes of host-adaptation between dicot and monocot powdery mildew.</title>
        <authorList>
            <person name="Wu Y."/>
            <person name="Ma X."/>
            <person name="Pan Z."/>
            <person name="Kale S.D."/>
            <person name="Song Y."/>
            <person name="King H."/>
            <person name="Zhang Q."/>
            <person name="Presley C."/>
            <person name="Deng X."/>
            <person name="Wei C.I."/>
            <person name="Xiao S."/>
        </authorList>
    </citation>
    <scope>NUCLEOTIDE SEQUENCE [LARGE SCALE GENOMIC DNA]</scope>
    <source>
        <strain evidence="2">UMSG1</strain>
    </source>
</reference>